<dbReference type="Proteomes" id="UP000187506">
    <property type="component" value="Chromosome"/>
</dbReference>
<protein>
    <submittedName>
        <fullName evidence="1">Uncharacterized protein</fullName>
    </submittedName>
</protein>
<dbReference type="RefSeq" id="WP_076734067.1">
    <property type="nucleotide sequence ID" value="NZ_CP019352.1"/>
</dbReference>
<gene>
    <name evidence="1" type="ORF">BWR22_12875</name>
</gene>
<sequence>MYRLLIICLLLFSSCKEKEQKKEYTLAEKIANAHGFTNWDKVKAFHFTFNVDKDSSHFERSWIWKPKLNEVTMLTKEDTITYNTFKVEQESLKADRAFINDKYWALLPFQLIWDKSATLSEPSITEAPISKKQLNKVTLTYPTDGGYTPGDAYDIFYDDNYTIKEWNFREANATEPSMTNTFENYKNFNGIKIAQEHKMAEGNWNLNFTNIKVITE</sequence>
<evidence type="ECO:0000313" key="2">
    <source>
        <dbReference type="Proteomes" id="UP000187506"/>
    </source>
</evidence>
<reference evidence="1 2" key="1">
    <citation type="submission" date="2017-01" db="EMBL/GenBank/DDBJ databases">
        <title>Complete genome of Lacinutrix venerupis DOK2-8 isolated from seawater in Dokdo.</title>
        <authorList>
            <person name="Chi W.-J."/>
            <person name="Kim J.H."/>
        </authorList>
    </citation>
    <scope>NUCLEOTIDE SEQUENCE [LARGE SCALE GENOMIC DNA]</scope>
    <source>
        <strain evidence="1 2">DOK2-8</strain>
    </source>
</reference>
<organism evidence="1 2">
    <name type="scientific">Lacinutrix venerupis</name>
    <dbReference type="NCBI Taxonomy" id="1486034"/>
    <lineage>
        <taxon>Bacteria</taxon>
        <taxon>Pseudomonadati</taxon>
        <taxon>Bacteroidota</taxon>
        <taxon>Flavobacteriia</taxon>
        <taxon>Flavobacteriales</taxon>
        <taxon>Flavobacteriaceae</taxon>
        <taxon>Lacinutrix</taxon>
    </lineage>
</organism>
<name>A0AAC9PXS4_9FLAO</name>
<dbReference type="AlphaFoldDB" id="A0AAC9PXS4"/>
<dbReference type="EMBL" id="CP019352">
    <property type="protein sequence ID" value="APY01163.1"/>
    <property type="molecule type" value="Genomic_DNA"/>
</dbReference>
<accession>A0AAC9PXS4</accession>
<evidence type="ECO:0000313" key="1">
    <source>
        <dbReference type="EMBL" id="APY01163.1"/>
    </source>
</evidence>
<proteinExistence type="predicted"/>
<dbReference type="KEGG" id="lvn:BWR22_12875"/>
<dbReference type="PROSITE" id="PS51257">
    <property type="entry name" value="PROKAR_LIPOPROTEIN"/>
    <property type="match status" value="1"/>
</dbReference>
<keyword evidence="2" id="KW-1185">Reference proteome</keyword>